<evidence type="ECO:0000256" key="3">
    <source>
        <dbReference type="PROSITE-ProRule" id="PRU00339"/>
    </source>
</evidence>
<evidence type="ECO:0000313" key="5">
    <source>
        <dbReference type="Proteomes" id="UP000239001"/>
    </source>
</evidence>
<sequence length="563" mass="63471">MKARRSTKKSSSWVRKLLIVVPLLIALPFGSIYGLFTVYRIQGEQFSAKGERQKAIAAYQSALHFNFNSATTYLKLAQVQQQEGLFFDALASYQQAFQINPNLESNSDAAVALKELGDTFIKKFSYEEATFAYEKSIQLEPFYLEAYLGLGNYYLKQKLWEKARKNYEKVISIDSEHLESYIALGTIYRQQKELQQAEEMYKKALALKPYDPKISQYLGQTYQELGLTQQAIEYYLQAITIEPKNGELYNLLGEALYKQKEIGQANEAYEKALQYAPKNAKIYQNLCLSQLNLKQYELALKRCQQAYRLNPELVEARVYAIELERGLAVRNNPNVLNMPEQLPSTRIDPLVQTKRSIVKIFALGDSFNSIGTGWIVKRENNKAWIVTNRHVVIDSEKTLKQASRIAVEFYSTPEKGQIRRRQNAKIIKVAPQEDWIDLAVLEVDNLPNDIKPFTLASTVGITDLPVKVIGNPITTGDWVLAKGTVLQVNEQQVMMAIKLASGFSGGPVLTPSNQVVGLVSQAGLYCPNSPPPDIIESSLQLGCGIAVPIEAVKERLQSWGILK</sequence>
<dbReference type="Gene3D" id="2.40.10.10">
    <property type="entry name" value="Trypsin-like serine proteases"/>
    <property type="match status" value="2"/>
</dbReference>
<dbReference type="SUPFAM" id="SSF50494">
    <property type="entry name" value="Trypsin-like serine proteases"/>
    <property type="match status" value="1"/>
</dbReference>
<feature type="repeat" description="TPR" evidence="3">
    <location>
        <begin position="246"/>
        <end position="279"/>
    </location>
</feature>
<organism evidence="4 5">
    <name type="scientific">Aphanothece hegewaldii CCALA 016</name>
    <dbReference type="NCBI Taxonomy" id="2107694"/>
    <lineage>
        <taxon>Bacteria</taxon>
        <taxon>Bacillati</taxon>
        <taxon>Cyanobacteriota</taxon>
        <taxon>Cyanophyceae</taxon>
        <taxon>Oscillatoriophycideae</taxon>
        <taxon>Chroococcales</taxon>
        <taxon>Aphanothecaceae</taxon>
        <taxon>Aphanothece</taxon>
    </lineage>
</organism>
<dbReference type="OrthoDB" id="417829at2"/>
<accession>A0A2T1LYP2</accession>
<dbReference type="PROSITE" id="PS50293">
    <property type="entry name" value="TPR_REGION"/>
    <property type="match status" value="1"/>
</dbReference>
<dbReference type="RefSeq" id="WP_106456746.1">
    <property type="nucleotide sequence ID" value="NZ_PXOH01000008.1"/>
</dbReference>
<feature type="repeat" description="TPR" evidence="3">
    <location>
        <begin position="110"/>
        <end position="143"/>
    </location>
</feature>
<dbReference type="Proteomes" id="UP000239001">
    <property type="component" value="Unassembled WGS sequence"/>
</dbReference>
<dbReference type="PROSITE" id="PS50005">
    <property type="entry name" value="TPR"/>
    <property type="match status" value="7"/>
</dbReference>
<reference evidence="4 5" key="1">
    <citation type="submission" date="2018-03" db="EMBL/GenBank/DDBJ databases">
        <title>The ancient ancestry and fast evolution of plastids.</title>
        <authorList>
            <person name="Moore K.R."/>
            <person name="Magnabosco C."/>
            <person name="Momper L."/>
            <person name="Gold D.A."/>
            <person name="Bosak T."/>
            <person name="Fournier G.P."/>
        </authorList>
    </citation>
    <scope>NUCLEOTIDE SEQUENCE [LARGE SCALE GENOMIC DNA]</scope>
    <source>
        <strain evidence="4 5">CCALA 016</strain>
    </source>
</reference>
<name>A0A2T1LYP2_9CHRO</name>
<feature type="repeat" description="TPR" evidence="3">
    <location>
        <begin position="212"/>
        <end position="245"/>
    </location>
</feature>
<feature type="repeat" description="TPR" evidence="3">
    <location>
        <begin position="280"/>
        <end position="313"/>
    </location>
</feature>
<protein>
    <submittedName>
        <fullName evidence="4">Uncharacterized protein</fullName>
    </submittedName>
</protein>
<dbReference type="Pfam" id="PF07719">
    <property type="entry name" value="TPR_2"/>
    <property type="match status" value="1"/>
</dbReference>
<feature type="repeat" description="TPR" evidence="3">
    <location>
        <begin position="178"/>
        <end position="211"/>
    </location>
</feature>
<dbReference type="Pfam" id="PF13181">
    <property type="entry name" value="TPR_8"/>
    <property type="match status" value="2"/>
</dbReference>
<evidence type="ECO:0000256" key="1">
    <source>
        <dbReference type="ARBA" id="ARBA00022737"/>
    </source>
</evidence>
<dbReference type="InterPro" id="IPR043504">
    <property type="entry name" value="Peptidase_S1_PA_chymotrypsin"/>
</dbReference>
<evidence type="ECO:0000313" key="4">
    <source>
        <dbReference type="EMBL" id="PSF37506.1"/>
    </source>
</evidence>
<dbReference type="InterPro" id="IPR013105">
    <property type="entry name" value="TPR_2"/>
</dbReference>
<keyword evidence="5" id="KW-1185">Reference proteome</keyword>
<dbReference type="Pfam" id="PF13365">
    <property type="entry name" value="Trypsin_2"/>
    <property type="match status" value="1"/>
</dbReference>
<proteinExistence type="predicted"/>
<dbReference type="SMART" id="SM00028">
    <property type="entry name" value="TPR"/>
    <property type="match status" value="8"/>
</dbReference>
<gene>
    <name evidence="4" type="ORF">C7H19_10080</name>
</gene>
<reference evidence="4 5" key="2">
    <citation type="submission" date="2018-03" db="EMBL/GenBank/DDBJ databases">
        <authorList>
            <person name="Keele B.F."/>
        </authorList>
    </citation>
    <scope>NUCLEOTIDE SEQUENCE [LARGE SCALE GENOMIC DNA]</scope>
    <source>
        <strain evidence="4 5">CCALA 016</strain>
    </source>
</reference>
<feature type="repeat" description="TPR" evidence="3">
    <location>
        <begin position="70"/>
        <end position="103"/>
    </location>
</feature>
<keyword evidence="1" id="KW-0677">Repeat</keyword>
<dbReference type="Pfam" id="PF13424">
    <property type="entry name" value="TPR_12"/>
    <property type="match status" value="1"/>
</dbReference>
<dbReference type="InterPro" id="IPR009003">
    <property type="entry name" value="Peptidase_S1_PA"/>
</dbReference>
<comment type="caution">
    <text evidence="4">The sequence shown here is derived from an EMBL/GenBank/DDBJ whole genome shotgun (WGS) entry which is preliminary data.</text>
</comment>
<dbReference type="InterPro" id="IPR019734">
    <property type="entry name" value="TPR_rpt"/>
</dbReference>
<feature type="repeat" description="TPR" evidence="3">
    <location>
        <begin position="144"/>
        <end position="177"/>
    </location>
</feature>
<dbReference type="SUPFAM" id="SSF48452">
    <property type="entry name" value="TPR-like"/>
    <property type="match status" value="2"/>
</dbReference>
<keyword evidence="2 3" id="KW-0802">TPR repeat</keyword>
<dbReference type="PANTHER" id="PTHR12558">
    <property type="entry name" value="CELL DIVISION CYCLE 16,23,27"/>
    <property type="match status" value="1"/>
</dbReference>
<dbReference type="EMBL" id="PXOH01000008">
    <property type="protein sequence ID" value="PSF37506.1"/>
    <property type="molecule type" value="Genomic_DNA"/>
</dbReference>
<evidence type="ECO:0000256" key="2">
    <source>
        <dbReference type="ARBA" id="ARBA00022803"/>
    </source>
</evidence>
<dbReference type="Gene3D" id="1.25.40.10">
    <property type="entry name" value="Tetratricopeptide repeat domain"/>
    <property type="match status" value="3"/>
</dbReference>
<dbReference type="InterPro" id="IPR011990">
    <property type="entry name" value="TPR-like_helical_dom_sf"/>
</dbReference>
<dbReference type="AlphaFoldDB" id="A0A2T1LYP2"/>
<dbReference type="PANTHER" id="PTHR12558:SF13">
    <property type="entry name" value="CELL DIVISION CYCLE PROTEIN 27 HOMOLOG"/>
    <property type="match status" value="1"/>
</dbReference>